<dbReference type="GO" id="GO:0005524">
    <property type="term" value="F:ATP binding"/>
    <property type="evidence" value="ECO:0007669"/>
    <property type="project" value="UniProtKB-KW"/>
</dbReference>
<dbReference type="STRING" id="1075402.AN216_24730"/>
<gene>
    <name evidence="12" type="ORF">AN216_24730</name>
</gene>
<dbReference type="OrthoDB" id="3847604at2"/>
<evidence type="ECO:0000256" key="2">
    <source>
        <dbReference type="ARBA" id="ARBA00008149"/>
    </source>
</evidence>
<evidence type="ECO:0000256" key="9">
    <source>
        <dbReference type="ARBA" id="ARBA00023136"/>
    </source>
</evidence>
<dbReference type="GO" id="GO:0016787">
    <property type="term" value="F:hydrolase activity"/>
    <property type="evidence" value="ECO:0007669"/>
    <property type="project" value="UniProtKB-KW"/>
</dbReference>
<evidence type="ECO:0000313" key="13">
    <source>
        <dbReference type="Proteomes" id="UP000176101"/>
    </source>
</evidence>
<dbReference type="GO" id="GO:0005886">
    <property type="term" value="C:plasma membrane"/>
    <property type="evidence" value="ECO:0007669"/>
    <property type="project" value="UniProtKB-SubCell"/>
</dbReference>
<feature type="region of interest" description="Disordered" evidence="10">
    <location>
        <begin position="437"/>
        <end position="510"/>
    </location>
</feature>
<evidence type="ECO:0000256" key="10">
    <source>
        <dbReference type="SAM" id="MobiDB-lite"/>
    </source>
</evidence>
<keyword evidence="8 11" id="KW-1133">Transmembrane helix</keyword>
<comment type="caution">
    <text evidence="12">The sequence shown here is derived from an EMBL/GenBank/DDBJ whole genome shotgun (WGS) entry which is preliminary data.</text>
</comment>
<dbReference type="PATRIC" id="fig|1075402.3.peg.1374"/>
<dbReference type="EMBL" id="LJGU01000157">
    <property type="protein sequence ID" value="OEU92327.1"/>
    <property type="molecule type" value="Genomic_DNA"/>
</dbReference>
<dbReference type="Pfam" id="PF05108">
    <property type="entry name" value="T7SS_ESX1_EccB"/>
    <property type="match status" value="1"/>
</dbReference>
<evidence type="ECO:0000256" key="6">
    <source>
        <dbReference type="ARBA" id="ARBA00022801"/>
    </source>
</evidence>
<accession>A0A1E7JTX6</accession>
<reference evidence="12 13" key="1">
    <citation type="journal article" date="2016" name="Front. Microbiol.">
        <title>Comparative Genomics Analysis of Streptomyces Species Reveals Their Adaptation to the Marine Environment and Their Diversity at the Genomic Level.</title>
        <authorList>
            <person name="Tian X."/>
            <person name="Zhang Z."/>
            <person name="Yang T."/>
            <person name="Chen M."/>
            <person name="Li J."/>
            <person name="Chen F."/>
            <person name="Yang J."/>
            <person name="Li W."/>
            <person name="Zhang B."/>
            <person name="Zhang Z."/>
            <person name="Wu J."/>
            <person name="Zhang C."/>
            <person name="Long L."/>
            <person name="Xiao J."/>
        </authorList>
    </citation>
    <scope>NUCLEOTIDE SEQUENCE [LARGE SCALE GENOMIC DNA]</scope>
    <source>
        <strain evidence="12 13">SCSIO 02100</strain>
    </source>
</reference>
<dbReference type="NCBIfam" id="TIGR03919">
    <property type="entry name" value="T7SS_EccB"/>
    <property type="match status" value="1"/>
</dbReference>
<dbReference type="RefSeq" id="WP_070198934.1">
    <property type="nucleotide sequence ID" value="NZ_LJGU01000157.1"/>
</dbReference>
<evidence type="ECO:0000256" key="11">
    <source>
        <dbReference type="SAM" id="Phobius"/>
    </source>
</evidence>
<evidence type="ECO:0000256" key="3">
    <source>
        <dbReference type="ARBA" id="ARBA00022475"/>
    </source>
</evidence>
<keyword evidence="13" id="KW-1185">Reference proteome</keyword>
<keyword evidence="3" id="KW-1003">Cell membrane</keyword>
<keyword evidence="7" id="KW-0067">ATP-binding</keyword>
<dbReference type="PANTHER" id="PTHR40765:SF2">
    <property type="entry name" value="ESX-2 SECRETION SYSTEM ATPASE ECCB2"/>
    <property type="match status" value="1"/>
</dbReference>
<organism evidence="12 13">
    <name type="scientific">Streptomyces oceani</name>
    <dbReference type="NCBI Taxonomy" id="1075402"/>
    <lineage>
        <taxon>Bacteria</taxon>
        <taxon>Bacillati</taxon>
        <taxon>Actinomycetota</taxon>
        <taxon>Actinomycetes</taxon>
        <taxon>Kitasatosporales</taxon>
        <taxon>Streptomycetaceae</taxon>
        <taxon>Streptomyces</taxon>
    </lineage>
</organism>
<feature type="transmembrane region" description="Helical" evidence="11">
    <location>
        <begin position="40"/>
        <end position="61"/>
    </location>
</feature>
<keyword evidence="4 11" id="KW-0812">Transmembrane</keyword>
<evidence type="ECO:0000256" key="1">
    <source>
        <dbReference type="ARBA" id="ARBA00004162"/>
    </source>
</evidence>
<protein>
    <submittedName>
        <fullName evidence="12">Type VII secretion protein EccB</fullName>
    </submittedName>
</protein>
<dbReference type="Gene3D" id="2.40.50.910">
    <property type="entry name" value="Type VII secretion system EccB, repeat 3 domain"/>
    <property type="match status" value="1"/>
</dbReference>
<feature type="compositionally biased region" description="Basic and acidic residues" evidence="10">
    <location>
        <begin position="450"/>
        <end position="469"/>
    </location>
</feature>
<dbReference type="InterPro" id="IPR007795">
    <property type="entry name" value="T7SS_EccB"/>
</dbReference>
<keyword evidence="6" id="KW-0378">Hydrolase</keyword>
<dbReference type="GO" id="GO:0005576">
    <property type="term" value="C:extracellular region"/>
    <property type="evidence" value="ECO:0007669"/>
    <property type="project" value="TreeGrafter"/>
</dbReference>
<comment type="similarity">
    <text evidence="2">Belongs to the EccB family.</text>
</comment>
<evidence type="ECO:0000256" key="8">
    <source>
        <dbReference type="ARBA" id="ARBA00022989"/>
    </source>
</evidence>
<name>A0A1E7JTX6_9ACTN</name>
<dbReference type="InterPro" id="IPR042485">
    <property type="entry name" value="T7SS_EccB_R3"/>
</dbReference>
<feature type="compositionally biased region" description="Polar residues" evidence="10">
    <location>
        <begin position="498"/>
        <end position="510"/>
    </location>
</feature>
<sequence length="510" mass="55144">MASRRDELNAYTFAKKRLRAAFLQPTPSGTEEGAPRPLRAVLPGMVIAVVILAGFGAWGMFKPKAPEGWDEPAQKVIIGSESTTRYVVLETKKKKQLHPVLNLASAKLLLNPDTFEIVEVDESTLDNGDIPHGATLGIPYAPDRLPKAEKATERKRWAVCTQPGAGGNRVQEAAFVFADRDQRKVEGAGRLRSGDVMYVEGPDDNLFVVDGRGVAYPVDRDPKLLLSIVGKTRDEPQQVSSDWLDTLKRGDTIRFPSMSDIGERAGVPGNLRASADRIGTVLKARTGDGTQHYVVLRGEVRPVSDFVAKLLLNSEEAIQLGQRGKPTEVNSAAIAPEPRAYGATLKWPTEVARTVNKARGSQDTLCNVLRDVDKKDAGTTLSTWAGKDYPAALPNGSTSAYVTPGSGSLYRQVKGEDTKVGFVFLVTDTGLRYAVQGNADSGQDASEIGTDGKPRSDQERQEDASREGNKAQIRLGYQDAEPVPVPAEWSKFLPTGPRLSTNAAKQPQGS</sequence>
<evidence type="ECO:0000256" key="7">
    <source>
        <dbReference type="ARBA" id="ARBA00022840"/>
    </source>
</evidence>
<keyword evidence="5" id="KW-0547">Nucleotide-binding</keyword>
<evidence type="ECO:0000256" key="5">
    <source>
        <dbReference type="ARBA" id="ARBA00022741"/>
    </source>
</evidence>
<evidence type="ECO:0000256" key="4">
    <source>
        <dbReference type="ARBA" id="ARBA00022692"/>
    </source>
</evidence>
<comment type="subcellular location">
    <subcellularLocation>
        <location evidence="1">Cell membrane</location>
        <topology evidence="1">Single-pass membrane protein</topology>
    </subcellularLocation>
</comment>
<proteinExistence type="inferred from homology"/>
<keyword evidence="9 11" id="KW-0472">Membrane</keyword>
<dbReference type="Gene3D" id="3.30.2390.20">
    <property type="entry name" value="Type VII secretion system EccB, repeat 1 domain"/>
    <property type="match status" value="1"/>
</dbReference>
<dbReference type="InterPro" id="IPR044857">
    <property type="entry name" value="T7SS_EccB_R1"/>
</dbReference>
<dbReference type="Proteomes" id="UP000176101">
    <property type="component" value="Unassembled WGS sequence"/>
</dbReference>
<dbReference type="AlphaFoldDB" id="A0A1E7JTX6"/>
<dbReference type="PANTHER" id="PTHR40765">
    <property type="entry name" value="ESX-2 SECRETION SYSTEM ATPASE ECCB2"/>
    <property type="match status" value="1"/>
</dbReference>
<evidence type="ECO:0000313" key="12">
    <source>
        <dbReference type="EMBL" id="OEU92327.1"/>
    </source>
</evidence>